<keyword evidence="1 2" id="KW-0238">DNA-binding</keyword>
<dbReference type="GO" id="GO:0003700">
    <property type="term" value="F:DNA-binding transcription factor activity"/>
    <property type="evidence" value="ECO:0007669"/>
    <property type="project" value="TreeGrafter"/>
</dbReference>
<evidence type="ECO:0000313" key="5">
    <source>
        <dbReference type="Proteomes" id="UP000586827"/>
    </source>
</evidence>
<feature type="DNA-binding region" description="H-T-H motif" evidence="2">
    <location>
        <begin position="32"/>
        <end position="51"/>
    </location>
</feature>
<dbReference type="PANTHER" id="PTHR30055">
    <property type="entry name" value="HTH-TYPE TRANSCRIPTIONAL REGULATOR RUTR"/>
    <property type="match status" value="1"/>
</dbReference>
<dbReference type="InterPro" id="IPR023772">
    <property type="entry name" value="DNA-bd_HTH_TetR-type_CS"/>
</dbReference>
<feature type="domain" description="HTH tetR-type" evidence="3">
    <location>
        <begin position="9"/>
        <end position="69"/>
    </location>
</feature>
<dbReference type="InterPro" id="IPR009057">
    <property type="entry name" value="Homeodomain-like_sf"/>
</dbReference>
<dbReference type="PROSITE" id="PS50977">
    <property type="entry name" value="HTH_TETR_2"/>
    <property type="match status" value="1"/>
</dbReference>
<dbReference type="SUPFAM" id="SSF46689">
    <property type="entry name" value="Homeodomain-like"/>
    <property type="match status" value="1"/>
</dbReference>
<evidence type="ECO:0000259" key="3">
    <source>
        <dbReference type="PROSITE" id="PS50977"/>
    </source>
</evidence>
<evidence type="ECO:0000256" key="1">
    <source>
        <dbReference type="ARBA" id="ARBA00023125"/>
    </source>
</evidence>
<dbReference type="AlphaFoldDB" id="A0A849C6N3"/>
<dbReference type="RefSeq" id="WP_067522790.1">
    <property type="nucleotide sequence ID" value="NZ_JABELX010000004.1"/>
</dbReference>
<dbReference type="Pfam" id="PF00440">
    <property type="entry name" value="TetR_N"/>
    <property type="match status" value="1"/>
</dbReference>
<dbReference type="GO" id="GO:0000976">
    <property type="term" value="F:transcription cis-regulatory region binding"/>
    <property type="evidence" value="ECO:0007669"/>
    <property type="project" value="TreeGrafter"/>
</dbReference>
<evidence type="ECO:0000313" key="4">
    <source>
        <dbReference type="EMBL" id="NNH70539.1"/>
    </source>
</evidence>
<dbReference type="PROSITE" id="PS01081">
    <property type="entry name" value="HTH_TETR_1"/>
    <property type="match status" value="1"/>
</dbReference>
<name>A0A849C6N3_9NOCA</name>
<dbReference type="Proteomes" id="UP000586827">
    <property type="component" value="Unassembled WGS sequence"/>
</dbReference>
<evidence type="ECO:0000256" key="2">
    <source>
        <dbReference type="PROSITE-ProRule" id="PRU00335"/>
    </source>
</evidence>
<dbReference type="PRINTS" id="PR00455">
    <property type="entry name" value="HTHTETR"/>
</dbReference>
<dbReference type="EMBL" id="JABELX010000004">
    <property type="protein sequence ID" value="NNH70539.1"/>
    <property type="molecule type" value="Genomic_DNA"/>
</dbReference>
<protein>
    <submittedName>
        <fullName evidence="4">TetR/AcrR family transcriptional regulator</fullName>
    </submittedName>
</protein>
<sequence>MTPREDADLTAAARIRRTALRLFAENGFAATSLRQIAATAGVSHALVRHHFGSKDGLRRAVDEDVLDHFDHAIAGLDPHAGQQDLLIAFGDATAQLFGADTVRRDYIRRSLLETGPLGAHLFTRLLDGTRTHLARLREKPTEQDDRWAAYQILFLILGPMLLEPVMQQTLPVPVFDPDVIADRSRANQALLRHGLLSGHR</sequence>
<dbReference type="PANTHER" id="PTHR30055:SF146">
    <property type="entry name" value="HTH-TYPE TRANSCRIPTIONAL DUAL REGULATOR CECR"/>
    <property type="match status" value="1"/>
</dbReference>
<comment type="caution">
    <text evidence="4">The sequence shown here is derived from an EMBL/GenBank/DDBJ whole genome shotgun (WGS) entry which is preliminary data.</text>
</comment>
<dbReference type="InterPro" id="IPR050109">
    <property type="entry name" value="HTH-type_TetR-like_transc_reg"/>
</dbReference>
<dbReference type="Gene3D" id="1.10.357.10">
    <property type="entry name" value="Tetracycline Repressor, domain 2"/>
    <property type="match status" value="1"/>
</dbReference>
<proteinExistence type="predicted"/>
<gene>
    <name evidence="4" type="ORF">HLB23_11810</name>
</gene>
<accession>A0A849C6N3</accession>
<dbReference type="InterPro" id="IPR001647">
    <property type="entry name" value="HTH_TetR"/>
</dbReference>
<organism evidence="4 5">
    <name type="scientific">Nocardia uniformis</name>
    <dbReference type="NCBI Taxonomy" id="53432"/>
    <lineage>
        <taxon>Bacteria</taxon>
        <taxon>Bacillati</taxon>
        <taxon>Actinomycetota</taxon>
        <taxon>Actinomycetes</taxon>
        <taxon>Mycobacteriales</taxon>
        <taxon>Nocardiaceae</taxon>
        <taxon>Nocardia</taxon>
    </lineage>
</organism>
<keyword evidence="5" id="KW-1185">Reference proteome</keyword>
<reference evidence="4 5" key="1">
    <citation type="submission" date="2020-05" db="EMBL/GenBank/DDBJ databases">
        <title>MicrobeNet Type strains.</title>
        <authorList>
            <person name="Nicholson A.C."/>
        </authorList>
    </citation>
    <scope>NUCLEOTIDE SEQUENCE [LARGE SCALE GENOMIC DNA]</scope>
    <source>
        <strain evidence="4 5">JCM 3224</strain>
    </source>
</reference>